<comment type="catalytic activity">
    <reaction evidence="7">
        <text>adenosine(1518)/adenosine(1519) in 16S rRNA + 4 S-adenosyl-L-methionine = N(6)-dimethyladenosine(1518)/N(6)-dimethyladenosine(1519) in 16S rRNA + 4 S-adenosyl-L-homocysteine + 4 H(+)</text>
        <dbReference type="Rhea" id="RHEA:19609"/>
        <dbReference type="Rhea" id="RHEA-COMP:10232"/>
        <dbReference type="Rhea" id="RHEA-COMP:10233"/>
        <dbReference type="ChEBI" id="CHEBI:15378"/>
        <dbReference type="ChEBI" id="CHEBI:57856"/>
        <dbReference type="ChEBI" id="CHEBI:59789"/>
        <dbReference type="ChEBI" id="CHEBI:74411"/>
        <dbReference type="ChEBI" id="CHEBI:74493"/>
        <dbReference type="EC" id="2.1.1.182"/>
    </reaction>
</comment>
<keyword evidence="11" id="KW-1185">Reference proteome</keyword>
<dbReference type="RefSeq" id="WP_125017999.1">
    <property type="nucleotide sequence ID" value="NZ_QWEZ01000002.1"/>
</dbReference>
<dbReference type="PROSITE" id="PS01131">
    <property type="entry name" value="RRNA_A_DIMETH"/>
    <property type="match status" value="1"/>
</dbReference>
<dbReference type="InterPro" id="IPR001737">
    <property type="entry name" value="KsgA/Erm"/>
</dbReference>
<comment type="similarity">
    <text evidence="7">Belongs to the class I-like SAM-binding methyltransferase superfamily. rRNA adenine N(6)-methyltransferase family. RsmA subfamily.</text>
</comment>
<evidence type="ECO:0000256" key="2">
    <source>
        <dbReference type="ARBA" id="ARBA00022552"/>
    </source>
</evidence>
<feature type="binding site" evidence="7 8">
    <location>
        <position position="66"/>
    </location>
    <ligand>
        <name>S-adenosyl-L-methionine</name>
        <dbReference type="ChEBI" id="CHEBI:59789"/>
    </ligand>
</feature>
<evidence type="ECO:0000256" key="3">
    <source>
        <dbReference type="ARBA" id="ARBA00022603"/>
    </source>
</evidence>
<evidence type="ECO:0000256" key="4">
    <source>
        <dbReference type="ARBA" id="ARBA00022679"/>
    </source>
</evidence>
<feature type="binding site" evidence="7 8">
    <location>
        <position position="18"/>
    </location>
    <ligand>
        <name>S-adenosyl-L-methionine</name>
        <dbReference type="ChEBI" id="CHEBI:59789"/>
    </ligand>
</feature>
<keyword evidence="3 7" id="KW-0489">Methyltransferase</keyword>
<dbReference type="InterPro" id="IPR023165">
    <property type="entry name" value="rRNA_Ade_diMease-like_C"/>
</dbReference>
<dbReference type="Gene3D" id="1.10.8.100">
    <property type="entry name" value="Ribosomal RNA adenine dimethylase-like, domain 2"/>
    <property type="match status" value="1"/>
</dbReference>
<dbReference type="PANTHER" id="PTHR11727:SF7">
    <property type="entry name" value="DIMETHYLADENOSINE TRANSFERASE-RELATED"/>
    <property type="match status" value="1"/>
</dbReference>
<accession>A0A3P3VNT2</accession>
<gene>
    <name evidence="7 10" type="primary">rsmA</name>
    <name evidence="7" type="synonym">ksgA</name>
    <name evidence="10" type="ORF">D0544_16255</name>
</gene>
<keyword evidence="6 7" id="KW-0694">RNA-binding</keyword>
<reference evidence="10 11" key="2">
    <citation type="submission" date="2018-12" db="EMBL/GenBank/DDBJ databases">
        <title>Simiduia agarivorans gen. nov., sp. nov., a marine, agarolytic bacterium isolated from shallow coastal water from Keelung, Taiwan.</title>
        <authorList>
            <person name="Shieh W.Y."/>
        </authorList>
    </citation>
    <scope>NUCLEOTIDE SEQUENCE [LARGE SCALE GENOMIC DNA]</scope>
    <source>
        <strain evidence="10 11">GTF-13</strain>
    </source>
</reference>
<dbReference type="Pfam" id="PF00398">
    <property type="entry name" value="RrnaAD"/>
    <property type="match status" value="1"/>
</dbReference>
<dbReference type="GO" id="GO:0052908">
    <property type="term" value="F:16S rRNA (adenine(1518)-N(6)/adenine(1519)-N(6))-dimethyltransferase activity"/>
    <property type="evidence" value="ECO:0007669"/>
    <property type="project" value="UniProtKB-EC"/>
</dbReference>
<keyword evidence="2 7" id="KW-0698">rRNA processing</keyword>
<feature type="binding site" evidence="7 8">
    <location>
        <position position="91"/>
    </location>
    <ligand>
        <name>S-adenosyl-L-methionine</name>
        <dbReference type="ChEBI" id="CHEBI:59789"/>
    </ligand>
</feature>
<dbReference type="GO" id="GO:0003723">
    <property type="term" value="F:RNA binding"/>
    <property type="evidence" value="ECO:0007669"/>
    <property type="project" value="UniProtKB-UniRule"/>
</dbReference>
<keyword evidence="4 7" id="KW-0808">Transferase</keyword>
<feature type="binding site" evidence="7 8">
    <location>
        <position position="20"/>
    </location>
    <ligand>
        <name>S-adenosyl-L-methionine</name>
        <dbReference type="ChEBI" id="CHEBI:59789"/>
    </ligand>
</feature>
<sequence>MSHKSPFEHRARKRFGQNFLHDAGVINRIIRSIAPKTGDHLVEIGPGQGALTRDLVDSGAQLDVVELDQDLVPILLAQFALKDNFALHQGDALRFDFSSLQRDGEKLRIIGNLPYNISTPLMFHLLSYQSLIEDMHFMLQKEVVDRLAAGPGDNHYGRLGIMVQYYCQVDFLFPVGSGAFNPAPKVESAIVRLRPHTELPHPARDVSLLQQVVRTAFTQRRKTLRNALKTLIDADSIDALGIDSGTRPERVSLAQFVAISDRLAERASSGDEE</sequence>
<dbReference type="PANTHER" id="PTHR11727">
    <property type="entry name" value="DIMETHYLADENOSINE TRANSFERASE"/>
    <property type="match status" value="1"/>
</dbReference>
<name>A0A3P3VNT2_9GAMM</name>
<evidence type="ECO:0000256" key="6">
    <source>
        <dbReference type="ARBA" id="ARBA00022884"/>
    </source>
</evidence>
<keyword evidence="5 7" id="KW-0949">S-adenosyl-L-methionine</keyword>
<dbReference type="InterPro" id="IPR020596">
    <property type="entry name" value="rRNA_Ade_Mease_Trfase_CS"/>
</dbReference>
<dbReference type="PROSITE" id="PS51689">
    <property type="entry name" value="SAM_RNA_A_N6_MT"/>
    <property type="match status" value="1"/>
</dbReference>
<reference evidence="10 11" key="1">
    <citation type="submission" date="2018-08" db="EMBL/GenBank/DDBJ databases">
        <authorList>
            <person name="Khan S.A."/>
        </authorList>
    </citation>
    <scope>NUCLEOTIDE SEQUENCE [LARGE SCALE GENOMIC DNA]</scope>
    <source>
        <strain evidence="10 11">GTF-13</strain>
    </source>
</reference>
<dbReference type="FunFam" id="1.10.8.100:FF:000001">
    <property type="entry name" value="Ribosomal RNA small subunit methyltransferase A"/>
    <property type="match status" value="1"/>
</dbReference>
<dbReference type="NCBIfam" id="TIGR00755">
    <property type="entry name" value="ksgA"/>
    <property type="match status" value="1"/>
</dbReference>
<feature type="binding site" evidence="7 8">
    <location>
        <position position="112"/>
    </location>
    <ligand>
        <name>S-adenosyl-L-methionine</name>
        <dbReference type="ChEBI" id="CHEBI:59789"/>
    </ligand>
</feature>
<dbReference type="InterPro" id="IPR029063">
    <property type="entry name" value="SAM-dependent_MTases_sf"/>
</dbReference>
<dbReference type="EMBL" id="QWEZ01000002">
    <property type="protein sequence ID" value="RRJ83369.1"/>
    <property type="molecule type" value="Genomic_DNA"/>
</dbReference>
<evidence type="ECO:0000256" key="7">
    <source>
        <dbReference type="HAMAP-Rule" id="MF_00607"/>
    </source>
</evidence>
<organism evidence="10 11">
    <name type="scientific">Aestuariirhabdus litorea</name>
    <dbReference type="NCBI Taxonomy" id="2528527"/>
    <lineage>
        <taxon>Bacteria</taxon>
        <taxon>Pseudomonadati</taxon>
        <taxon>Pseudomonadota</taxon>
        <taxon>Gammaproteobacteria</taxon>
        <taxon>Oceanospirillales</taxon>
        <taxon>Aestuariirhabdaceae</taxon>
        <taxon>Aestuariirhabdus</taxon>
    </lineage>
</organism>
<dbReference type="SUPFAM" id="SSF53335">
    <property type="entry name" value="S-adenosyl-L-methionine-dependent methyltransferases"/>
    <property type="match status" value="1"/>
</dbReference>
<dbReference type="GO" id="GO:0005829">
    <property type="term" value="C:cytosol"/>
    <property type="evidence" value="ECO:0007669"/>
    <property type="project" value="TreeGrafter"/>
</dbReference>
<evidence type="ECO:0000313" key="10">
    <source>
        <dbReference type="EMBL" id="RRJ83369.1"/>
    </source>
</evidence>
<evidence type="ECO:0000313" key="11">
    <source>
        <dbReference type="Proteomes" id="UP000280792"/>
    </source>
</evidence>
<feature type="domain" description="Ribosomal RNA adenine methylase transferase N-terminal" evidence="9">
    <location>
        <begin position="25"/>
        <end position="197"/>
    </location>
</feature>
<evidence type="ECO:0000259" key="9">
    <source>
        <dbReference type="SMART" id="SM00650"/>
    </source>
</evidence>
<comment type="function">
    <text evidence="7">Specifically dimethylates two adjacent adenosines (A1518 and A1519) in the loop of a conserved hairpin near the 3'-end of 16S rRNA in the 30S particle. May play a critical role in biogenesis of 30S subunits.</text>
</comment>
<evidence type="ECO:0000256" key="5">
    <source>
        <dbReference type="ARBA" id="ARBA00022691"/>
    </source>
</evidence>
<dbReference type="SMART" id="SM00650">
    <property type="entry name" value="rADc"/>
    <property type="match status" value="1"/>
</dbReference>
<comment type="caution">
    <text evidence="10">The sequence shown here is derived from an EMBL/GenBank/DDBJ whole genome shotgun (WGS) entry which is preliminary data.</text>
</comment>
<feature type="binding site" evidence="7 8">
    <location>
        <position position="45"/>
    </location>
    <ligand>
        <name>S-adenosyl-L-methionine</name>
        <dbReference type="ChEBI" id="CHEBI:59789"/>
    </ligand>
</feature>
<evidence type="ECO:0000256" key="1">
    <source>
        <dbReference type="ARBA" id="ARBA00022490"/>
    </source>
</evidence>
<dbReference type="InterPro" id="IPR020598">
    <property type="entry name" value="rRNA_Ade_methylase_Trfase_N"/>
</dbReference>
<dbReference type="Proteomes" id="UP000280792">
    <property type="component" value="Unassembled WGS sequence"/>
</dbReference>
<dbReference type="Gene3D" id="3.40.50.150">
    <property type="entry name" value="Vaccinia Virus protein VP39"/>
    <property type="match status" value="1"/>
</dbReference>
<dbReference type="EC" id="2.1.1.182" evidence="7"/>
<dbReference type="InterPro" id="IPR011530">
    <property type="entry name" value="rRNA_adenine_dimethylase"/>
</dbReference>
<proteinExistence type="inferred from homology"/>
<protein>
    <recommendedName>
        <fullName evidence="7">Ribosomal RNA small subunit methyltransferase A</fullName>
        <ecNumber evidence="7">2.1.1.182</ecNumber>
    </recommendedName>
    <alternativeName>
        <fullName evidence="7">16S rRNA (adenine(1518)-N(6)/adenine(1519)-N(6))-dimethyltransferase</fullName>
    </alternativeName>
    <alternativeName>
        <fullName evidence="7">16S rRNA dimethyladenosine transferase</fullName>
    </alternativeName>
    <alternativeName>
        <fullName evidence="7">16S rRNA dimethylase</fullName>
    </alternativeName>
    <alternativeName>
        <fullName evidence="7">S-adenosylmethionine-6-N', N'-adenosyl(rRNA) dimethyltransferase</fullName>
    </alternativeName>
</protein>
<dbReference type="HAMAP" id="MF_00607">
    <property type="entry name" value="16SrRNA_methyltr_A"/>
    <property type="match status" value="1"/>
</dbReference>
<keyword evidence="1 7" id="KW-0963">Cytoplasm</keyword>
<evidence type="ECO:0000256" key="8">
    <source>
        <dbReference type="PROSITE-ProRule" id="PRU01026"/>
    </source>
</evidence>
<comment type="subcellular location">
    <subcellularLocation>
        <location evidence="7">Cytoplasm</location>
    </subcellularLocation>
</comment>
<dbReference type="AlphaFoldDB" id="A0A3P3VNT2"/>